<dbReference type="EMBL" id="CP046415">
    <property type="protein sequence ID" value="QGT78708.1"/>
    <property type="molecule type" value="Genomic_DNA"/>
</dbReference>
<keyword evidence="2" id="KW-1185">Reference proteome</keyword>
<dbReference type="Proteomes" id="UP000427716">
    <property type="component" value="Chromosome"/>
</dbReference>
<reference evidence="1 2" key="1">
    <citation type="submission" date="2019-11" db="EMBL/GenBank/DDBJ databases">
        <authorList>
            <person name="Zhang J."/>
            <person name="Sun C."/>
        </authorList>
    </citation>
    <scope>NUCLEOTIDE SEQUENCE [LARGE SCALE GENOMIC DNA]</scope>
    <source>
        <strain evidence="2">sp2</strain>
    </source>
</reference>
<sequence>MSLVSDLMGQPGVVAAGNFAYRGDQYYHHKGDLSEVETKLVSTLCRANTAAVRMEGDMLALFSRVCQPSAGGCGFEPTKGWVVHGKSRSICVISNVYCVLDNERASLTKVLGLMRERLANAPDVLI</sequence>
<organism evidence="1 2">
    <name type="scientific">Guyparkeria halophila</name>
    <dbReference type="NCBI Taxonomy" id="47960"/>
    <lineage>
        <taxon>Bacteria</taxon>
        <taxon>Pseudomonadati</taxon>
        <taxon>Pseudomonadota</taxon>
        <taxon>Gammaproteobacteria</taxon>
        <taxon>Chromatiales</taxon>
        <taxon>Thioalkalibacteraceae</taxon>
        <taxon>Guyparkeria</taxon>
    </lineage>
</organism>
<protein>
    <submittedName>
        <fullName evidence="1">DUF2173 family protein</fullName>
    </submittedName>
</protein>
<accession>A0A6I6D1E5</accession>
<gene>
    <name evidence="1" type="ORF">GM160_07235</name>
</gene>
<dbReference type="RefSeq" id="WP_156574220.1">
    <property type="nucleotide sequence ID" value="NZ_CP046415.1"/>
</dbReference>
<dbReference type="InterPro" id="IPR018685">
    <property type="entry name" value="DUF2173"/>
</dbReference>
<evidence type="ECO:0000313" key="1">
    <source>
        <dbReference type="EMBL" id="QGT78708.1"/>
    </source>
</evidence>
<dbReference type="AlphaFoldDB" id="A0A6I6D1E5"/>
<name>A0A6I6D1E5_9GAMM</name>
<dbReference type="KEGG" id="ghl:GM160_07235"/>
<dbReference type="Pfam" id="PF09941">
    <property type="entry name" value="DUF2173"/>
    <property type="match status" value="1"/>
</dbReference>
<proteinExistence type="predicted"/>
<evidence type="ECO:0000313" key="2">
    <source>
        <dbReference type="Proteomes" id="UP000427716"/>
    </source>
</evidence>